<evidence type="ECO:0000313" key="5">
    <source>
        <dbReference type="Proteomes" id="UP000006727"/>
    </source>
</evidence>
<feature type="region of interest" description="Disordered" evidence="1">
    <location>
        <begin position="1"/>
        <end position="20"/>
    </location>
</feature>
<keyword evidence="2" id="KW-1133">Transmembrane helix</keyword>
<name>A0A2K1KD23_PHYPA</name>
<dbReference type="EnsemblPlants" id="Pp3c7_25650V3.1">
    <property type="protein sequence ID" value="Pp3c7_25650V3.1"/>
    <property type="gene ID" value="Pp3c7_25650"/>
</dbReference>
<accession>A0A2K1KD23</accession>
<evidence type="ECO:0000256" key="1">
    <source>
        <dbReference type="SAM" id="MobiDB-lite"/>
    </source>
</evidence>
<evidence type="ECO:0000313" key="3">
    <source>
        <dbReference type="EMBL" id="PNR51682.1"/>
    </source>
</evidence>
<dbReference type="InParanoid" id="A0A2K1KD23"/>
<feature type="compositionally biased region" description="Polar residues" evidence="1">
    <location>
        <begin position="9"/>
        <end position="20"/>
    </location>
</feature>
<gene>
    <name evidence="3" type="ORF">PHYPA_010870</name>
</gene>
<keyword evidence="5" id="KW-1185">Reference proteome</keyword>
<dbReference type="AlphaFoldDB" id="A0A2K1KD23"/>
<reference evidence="4" key="3">
    <citation type="submission" date="2020-12" db="UniProtKB">
        <authorList>
            <consortium name="EnsemblPlants"/>
        </authorList>
    </citation>
    <scope>IDENTIFICATION</scope>
</reference>
<dbReference type="Proteomes" id="UP000006727">
    <property type="component" value="Chromosome 7"/>
</dbReference>
<evidence type="ECO:0000256" key="2">
    <source>
        <dbReference type="SAM" id="Phobius"/>
    </source>
</evidence>
<dbReference type="EMBL" id="ABEU02000007">
    <property type="protein sequence ID" value="PNR51682.1"/>
    <property type="molecule type" value="Genomic_DNA"/>
</dbReference>
<organism evidence="3">
    <name type="scientific">Physcomitrium patens</name>
    <name type="common">Spreading-leaved earth moss</name>
    <name type="synonym">Physcomitrella patens</name>
    <dbReference type="NCBI Taxonomy" id="3218"/>
    <lineage>
        <taxon>Eukaryota</taxon>
        <taxon>Viridiplantae</taxon>
        <taxon>Streptophyta</taxon>
        <taxon>Embryophyta</taxon>
        <taxon>Bryophyta</taxon>
        <taxon>Bryophytina</taxon>
        <taxon>Bryopsida</taxon>
        <taxon>Funariidae</taxon>
        <taxon>Funariales</taxon>
        <taxon>Funariaceae</taxon>
        <taxon>Physcomitrium</taxon>
    </lineage>
</organism>
<reference evidence="3 5" key="2">
    <citation type="journal article" date="2018" name="Plant J.">
        <title>The Physcomitrella patens chromosome-scale assembly reveals moss genome structure and evolution.</title>
        <authorList>
            <person name="Lang D."/>
            <person name="Ullrich K.K."/>
            <person name="Murat F."/>
            <person name="Fuchs J."/>
            <person name="Jenkins J."/>
            <person name="Haas F.B."/>
            <person name="Piednoel M."/>
            <person name="Gundlach H."/>
            <person name="Van Bel M."/>
            <person name="Meyberg R."/>
            <person name="Vives C."/>
            <person name="Morata J."/>
            <person name="Symeonidi A."/>
            <person name="Hiss M."/>
            <person name="Muchero W."/>
            <person name="Kamisugi Y."/>
            <person name="Saleh O."/>
            <person name="Blanc G."/>
            <person name="Decker E.L."/>
            <person name="van Gessel N."/>
            <person name="Grimwood J."/>
            <person name="Hayes R.D."/>
            <person name="Graham S.W."/>
            <person name="Gunter L.E."/>
            <person name="McDaniel S.F."/>
            <person name="Hoernstein S.N.W."/>
            <person name="Larsson A."/>
            <person name="Li F.W."/>
            <person name="Perroud P.F."/>
            <person name="Phillips J."/>
            <person name="Ranjan P."/>
            <person name="Rokshar D.S."/>
            <person name="Rothfels C.J."/>
            <person name="Schneider L."/>
            <person name="Shu S."/>
            <person name="Stevenson D.W."/>
            <person name="Thummler F."/>
            <person name="Tillich M."/>
            <person name="Villarreal Aguilar J.C."/>
            <person name="Widiez T."/>
            <person name="Wong G.K."/>
            <person name="Wymore A."/>
            <person name="Zhang Y."/>
            <person name="Zimmer A.D."/>
            <person name="Quatrano R.S."/>
            <person name="Mayer K.F.X."/>
            <person name="Goodstein D."/>
            <person name="Casacuberta J.M."/>
            <person name="Vandepoele K."/>
            <person name="Reski R."/>
            <person name="Cuming A.C."/>
            <person name="Tuskan G.A."/>
            <person name="Maumus F."/>
            <person name="Salse J."/>
            <person name="Schmutz J."/>
            <person name="Rensing S.A."/>
        </authorList>
    </citation>
    <scope>NUCLEOTIDE SEQUENCE [LARGE SCALE GENOMIC DNA]</scope>
    <source>
        <strain evidence="4 5">cv. Gransden 2004</strain>
    </source>
</reference>
<keyword evidence="2" id="KW-0812">Transmembrane</keyword>
<protein>
    <submittedName>
        <fullName evidence="3 4">Uncharacterized protein</fullName>
    </submittedName>
</protein>
<evidence type="ECO:0000313" key="4">
    <source>
        <dbReference type="EnsemblPlants" id="Pp3c7_25650V3.1"/>
    </source>
</evidence>
<dbReference type="Gramene" id="Pp3c7_25650V3.1">
    <property type="protein sequence ID" value="Pp3c7_25650V3.1"/>
    <property type="gene ID" value="Pp3c7_25650"/>
</dbReference>
<reference evidence="3 5" key="1">
    <citation type="journal article" date="2008" name="Science">
        <title>The Physcomitrella genome reveals evolutionary insights into the conquest of land by plants.</title>
        <authorList>
            <person name="Rensing S."/>
            <person name="Lang D."/>
            <person name="Zimmer A."/>
            <person name="Terry A."/>
            <person name="Salamov A."/>
            <person name="Shapiro H."/>
            <person name="Nishiyama T."/>
            <person name="Perroud P.-F."/>
            <person name="Lindquist E."/>
            <person name="Kamisugi Y."/>
            <person name="Tanahashi T."/>
            <person name="Sakakibara K."/>
            <person name="Fujita T."/>
            <person name="Oishi K."/>
            <person name="Shin-I T."/>
            <person name="Kuroki Y."/>
            <person name="Toyoda A."/>
            <person name="Suzuki Y."/>
            <person name="Hashimoto A."/>
            <person name="Yamaguchi K."/>
            <person name="Sugano A."/>
            <person name="Kohara Y."/>
            <person name="Fujiyama A."/>
            <person name="Anterola A."/>
            <person name="Aoki S."/>
            <person name="Ashton N."/>
            <person name="Barbazuk W.B."/>
            <person name="Barker E."/>
            <person name="Bennetzen J."/>
            <person name="Bezanilla M."/>
            <person name="Blankenship R."/>
            <person name="Cho S.H."/>
            <person name="Dutcher S."/>
            <person name="Estelle M."/>
            <person name="Fawcett J.A."/>
            <person name="Gundlach H."/>
            <person name="Hanada K."/>
            <person name="Heyl A."/>
            <person name="Hicks K.A."/>
            <person name="Hugh J."/>
            <person name="Lohr M."/>
            <person name="Mayer K."/>
            <person name="Melkozernov A."/>
            <person name="Murata T."/>
            <person name="Nelson D."/>
            <person name="Pils B."/>
            <person name="Prigge M."/>
            <person name="Reiss B."/>
            <person name="Renner T."/>
            <person name="Rombauts S."/>
            <person name="Rushton P."/>
            <person name="Sanderfoot A."/>
            <person name="Schween G."/>
            <person name="Shiu S.-H."/>
            <person name="Stueber K."/>
            <person name="Theodoulou F.L."/>
            <person name="Tu H."/>
            <person name="Van de Peer Y."/>
            <person name="Verrier P.J."/>
            <person name="Waters E."/>
            <person name="Wood A."/>
            <person name="Yang L."/>
            <person name="Cove D."/>
            <person name="Cuming A."/>
            <person name="Hasebe M."/>
            <person name="Lucas S."/>
            <person name="Mishler D.B."/>
            <person name="Reski R."/>
            <person name="Grigoriev I."/>
            <person name="Quatrano R.S."/>
            <person name="Boore J.L."/>
        </authorList>
    </citation>
    <scope>NUCLEOTIDE SEQUENCE [LARGE SCALE GENOMIC DNA]</scope>
    <source>
        <strain evidence="4 5">cv. Gransden 2004</strain>
    </source>
</reference>
<sequence>MHTRDGARPTTTIVKEPLTNSLTRTRELQSTVVSFCSQSSTAPSPLPMSSVLLEAQRRDRESQKSTKQQISDRRIRMTESSGVRFILFSCNYIIIAMLRKKKKETYVS</sequence>
<dbReference type="PaxDb" id="3218-PP1S97_114V6.1"/>
<feature type="transmembrane region" description="Helical" evidence="2">
    <location>
        <begin position="81"/>
        <end position="98"/>
    </location>
</feature>
<keyword evidence="2" id="KW-0472">Membrane</keyword>
<proteinExistence type="predicted"/>